<comment type="caution">
    <text evidence="1">The sequence shown here is derived from an EMBL/GenBank/DDBJ whole genome shotgun (WGS) entry which is preliminary data.</text>
</comment>
<gene>
    <name evidence="1" type="ORF">H6G18_00535</name>
</gene>
<evidence type="ECO:0000313" key="1">
    <source>
        <dbReference type="EMBL" id="MBD2342634.1"/>
    </source>
</evidence>
<dbReference type="EMBL" id="JACJRF010000001">
    <property type="protein sequence ID" value="MBD2342634.1"/>
    <property type="molecule type" value="Genomic_DNA"/>
</dbReference>
<name>A0ABR8CIJ7_9NOST</name>
<evidence type="ECO:0000313" key="2">
    <source>
        <dbReference type="Proteomes" id="UP000607281"/>
    </source>
</evidence>
<proteinExistence type="predicted"/>
<organism evidence="1 2">
    <name type="scientific">Anabaena subtropica FACHB-260</name>
    <dbReference type="NCBI Taxonomy" id="2692884"/>
    <lineage>
        <taxon>Bacteria</taxon>
        <taxon>Bacillati</taxon>
        <taxon>Cyanobacteriota</taxon>
        <taxon>Cyanophyceae</taxon>
        <taxon>Nostocales</taxon>
        <taxon>Nostocaceae</taxon>
        <taxon>Anabaena</taxon>
    </lineage>
</organism>
<sequence>MSKINELLITNTALASLIGIIFIPLSATVVKAQEIAVLECVKKYTQVGISPDAALAECNKSTLGDCVKRLTTRKVVVKAISESENRYLIDLGDNESRWLEGPAWRAKECQANTQGQYKRQSDQNNTFWGTQRSYEWFRQGFCNQPTIEIEQNYSIEEAKTICELGFQPDSNLQKPSNTP</sequence>
<dbReference type="RefSeq" id="WP_190405122.1">
    <property type="nucleotide sequence ID" value="NZ_JACJRF010000001.1"/>
</dbReference>
<keyword evidence="2" id="KW-1185">Reference proteome</keyword>
<protein>
    <submittedName>
        <fullName evidence="1">Uncharacterized protein</fullName>
    </submittedName>
</protein>
<accession>A0ABR8CIJ7</accession>
<dbReference type="Proteomes" id="UP000607281">
    <property type="component" value="Unassembled WGS sequence"/>
</dbReference>
<reference evidence="1 2" key="1">
    <citation type="journal article" date="2020" name="ISME J.">
        <title>Comparative genomics reveals insights into cyanobacterial evolution and habitat adaptation.</title>
        <authorList>
            <person name="Chen M.Y."/>
            <person name="Teng W.K."/>
            <person name="Zhao L."/>
            <person name="Hu C.X."/>
            <person name="Zhou Y.K."/>
            <person name="Han B.P."/>
            <person name="Song L.R."/>
            <person name="Shu W.S."/>
        </authorList>
    </citation>
    <scope>NUCLEOTIDE SEQUENCE [LARGE SCALE GENOMIC DNA]</scope>
    <source>
        <strain evidence="1 2">FACHB-260</strain>
    </source>
</reference>